<gene>
    <name evidence="1" type="ORF">AN216_05790</name>
</gene>
<evidence type="ECO:0008006" key="3">
    <source>
        <dbReference type="Google" id="ProtNLM"/>
    </source>
</evidence>
<dbReference type="AlphaFoldDB" id="A0A1E7KLK5"/>
<dbReference type="STRING" id="1075402.AN216_05790"/>
<proteinExistence type="predicted"/>
<dbReference type="RefSeq" id="WP_070195504.1">
    <property type="nucleotide sequence ID" value="NZ_LJGU01000112.1"/>
</dbReference>
<comment type="caution">
    <text evidence="1">The sequence shown here is derived from an EMBL/GenBank/DDBJ whole genome shotgun (WGS) entry which is preliminary data.</text>
</comment>
<evidence type="ECO:0000313" key="2">
    <source>
        <dbReference type="Proteomes" id="UP000176101"/>
    </source>
</evidence>
<organism evidence="1 2">
    <name type="scientific">Streptomyces oceani</name>
    <dbReference type="NCBI Taxonomy" id="1075402"/>
    <lineage>
        <taxon>Bacteria</taxon>
        <taxon>Bacillati</taxon>
        <taxon>Actinomycetota</taxon>
        <taxon>Actinomycetes</taxon>
        <taxon>Kitasatosporales</taxon>
        <taxon>Streptomycetaceae</taxon>
        <taxon>Streptomyces</taxon>
    </lineage>
</organism>
<protein>
    <recommendedName>
        <fullName evidence="3">Bacteriocin fulvocin C-related protein</fullName>
    </recommendedName>
</protein>
<sequence length="312" mass="34121">MSKQAKLDRWVLAFDGSCDTCKAISEAVEQASQGKLEVLPLGHPDVQEWRRLSVGPEPPWEPTLVHVRGEQVQAWTRPLMGLLLAKKLGPRATYRVLQSLGRLRTENRNETQSRGSIDRKRFLQLFGGIGVATAITVTGQTPAFAQSPKTRAAAWVAANKDRLPHTYAGITQHPAAYRPVILAALPPRERAQAWVEHFDHYRRLHPNLTAEQSAVINDAEKIAKRVFADGRDQRLPELRRLEAAAKHEFGPEGAAGLLVNYGPAEASVGPEANCTCATDSDYCGTYCSRGGCQLVGNSCGSLGLFDCNGRCT</sequence>
<accession>A0A1E7KLK5</accession>
<evidence type="ECO:0000313" key="1">
    <source>
        <dbReference type="EMBL" id="OEV04783.1"/>
    </source>
</evidence>
<name>A0A1E7KLK5_9ACTN</name>
<dbReference type="Proteomes" id="UP000176101">
    <property type="component" value="Unassembled WGS sequence"/>
</dbReference>
<dbReference type="EMBL" id="LJGU01000112">
    <property type="protein sequence ID" value="OEV04783.1"/>
    <property type="molecule type" value="Genomic_DNA"/>
</dbReference>
<reference evidence="1 2" key="1">
    <citation type="journal article" date="2016" name="Front. Microbiol.">
        <title>Comparative Genomics Analysis of Streptomyces Species Reveals Their Adaptation to the Marine Environment and Their Diversity at the Genomic Level.</title>
        <authorList>
            <person name="Tian X."/>
            <person name="Zhang Z."/>
            <person name="Yang T."/>
            <person name="Chen M."/>
            <person name="Li J."/>
            <person name="Chen F."/>
            <person name="Yang J."/>
            <person name="Li W."/>
            <person name="Zhang B."/>
            <person name="Zhang Z."/>
            <person name="Wu J."/>
            <person name="Zhang C."/>
            <person name="Long L."/>
            <person name="Xiao J."/>
        </authorList>
    </citation>
    <scope>NUCLEOTIDE SEQUENCE [LARGE SCALE GENOMIC DNA]</scope>
    <source>
        <strain evidence="1 2">SCSIO 02100</strain>
    </source>
</reference>
<keyword evidence="2" id="KW-1185">Reference proteome</keyword>
<dbReference type="NCBIfam" id="NF033852">
    <property type="entry name" value="fulvocin_rel"/>
    <property type="match status" value="1"/>
</dbReference>
<dbReference type="OrthoDB" id="3689067at2"/>